<dbReference type="OrthoDB" id="2910128at2"/>
<evidence type="ECO:0000313" key="2">
    <source>
        <dbReference type="Proteomes" id="UP000276128"/>
    </source>
</evidence>
<dbReference type="EMBL" id="RXHU01000109">
    <property type="protein sequence ID" value="RTE02991.1"/>
    <property type="molecule type" value="Genomic_DNA"/>
</dbReference>
<dbReference type="AlphaFoldDB" id="A0A3S0BGZ5"/>
<gene>
    <name evidence="1" type="ORF">EJQ19_28555</name>
</gene>
<evidence type="ECO:0008006" key="3">
    <source>
        <dbReference type="Google" id="ProtNLM"/>
    </source>
</evidence>
<comment type="caution">
    <text evidence="1">The sequence shown here is derived from an EMBL/GenBank/DDBJ whole genome shotgun (WGS) entry which is preliminary data.</text>
</comment>
<evidence type="ECO:0000313" key="1">
    <source>
        <dbReference type="EMBL" id="RTE02991.1"/>
    </source>
</evidence>
<sequence>MKTTIACLHAHHSNIAYIEQAAASADVELVHYVDPGLMRQIGSDPSFGEEQAKVKVAEQIRWMLQMNPNKLLITCTNYIALLDEKRLDTQVPILKIDEPFFEEILAHNGQQLLLFTNPATVEGTMARLHRYAAQQGVAVGGVESAVIANTFELIMQGKQAAYTREVADYIVRLQANNPDLKLSVAQLSMVEAAEHARRQSGAAIGNPLTPLTKYLVEGPATSPRDGTMER</sequence>
<accession>A0A3S0BGZ5</accession>
<name>A0A3S0BGZ5_9BACL</name>
<protein>
    <recommendedName>
        <fullName evidence="3">Asp/Glu racemase</fullName>
    </recommendedName>
</protein>
<reference evidence="1 2" key="1">
    <citation type="submission" date="2018-12" db="EMBL/GenBank/DDBJ databases">
        <title>Bacillus ochoae sp. nov., Paenibacillus whitsoniae sp. nov., Paenibacillus spiritus sp. nov. Isolated from the Mars Exploration Rover during spacecraft assembly.</title>
        <authorList>
            <person name="Seuylemezian A."/>
            <person name="Vaishampayan P."/>
        </authorList>
    </citation>
    <scope>NUCLEOTIDE SEQUENCE [LARGE SCALE GENOMIC DNA]</scope>
    <source>
        <strain evidence="1 2">MER 54</strain>
    </source>
</reference>
<keyword evidence="2" id="KW-1185">Reference proteome</keyword>
<dbReference type="RefSeq" id="WP_126144636.1">
    <property type="nucleotide sequence ID" value="NZ_RXHU01000109.1"/>
</dbReference>
<dbReference type="Proteomes" id="UP000276128">
    <property type="component" value="Unassembled WGS sequence"/>
</dbReference>
<proteinExistence type="predicted"/>
<organism evidence="1 2">
    <name type="scientific">Paenibacillus whitsoniae</name>
    <dbReference type="NCBI Taxonomy" id="2496558"/>
    <lineage>
        <taxon>Bacteria</taxon>
        <taxon>Bacillati</taxon>
        <taxon>Bacillota</taxon>
        <taxon>Bacilli</taxon>
        <taxon>Bacillales</taxon>
        <taxon>Paenibacillaceae</taxon>
        <taxon>Paenibacillus</taxon>
    </lineage>
</organism>